<evidence type="ECO:0000313" key="8">
    <source>
        <dbReference type="Proteomes" id="UP001219518"/>
    </source>
</evidence>
<dbReference type="InterPro" id="IPR003604">
    <property type="entry name" value="Matrin/U1-like-C_Znf_C2H2"/>
</dbReference>
<organism evidence="7 8">
    <name type="scientific">Frankliniella fusca</name>
    <dbReference type="NCBI Taxonomy" id="407009"/>
    <lineage>
        <taxon>Eukaryota</taxon>
        <taxon>Metazoa</taxon>
        <taxon>Ecdysozoa</taxon>
        <taxon>Arthropoda</taxon>
        <taxon>Hexapoda</taxon>
        <taxon>Insecta</taxon>
        <taxon>Pterygota</taxon>
        <taxon>Neoptera</taxon>
        <taxon>Paraneoptera</taxon>
        <taxon>Thysanoptera</taxon>
        <taxon>Terebrantia</taxon>
        <taxon>Thripoidea</taxon>
        <taxon>Thripidae</taxon>
        <taxon>Frankliniella</taxon>
    </lineage>
</organism>
<gene>
    <name evidence="7" type="ORF">KUF71_002095</name>
</gene>
<name>A0AAE1HN29_9NEOP</name>
<keyword evidence="8" id="KW-1185">Reference proteome</keyword>
<dbReference type="EMBL" id="JAHWGI010001149">
    <property type="protein sequence ID" value="KAK3923686.1"/>
    <property type="molecule type" value="Genomic_DNA"/>
</dbReference>
<dbReference type="InterPro" id="IPR036855">
    <property type="entry name" value="Znf_CCCH_sf"/>
</dbReference>
<feature type="domain" description="C3H1-type" evidence="6">
    <location>
        <begin position="52"/>
        <end position="80"/>
    </location>
</feature>
<evidence type="ECO:0000256" key="3">
    <source>
        <dbReference type="ARBA" id="ARBA00022833"/>
    </source>
</evidence>
<evidence type="ECO:0000256" key="4">
    <source>
        <dbReference type="PROSITE-ProRule" id="PRU00723"/>
    </source>
</evidence>
<dbReference type="InterPro" id="IPR036236">
    <property type="entry name" value="Znf_C2H2_sf"/>
</dbReference>
<dbReference type="Pfam" id="PF06220">
    <property type="entry name" value="zf-U1"/>
    <property type="match status" value="1"/>
</dbReference>
<feature type="zinc finger region" description="C3H1-type" evidence="4">
    <location>
        <begin position="52"/>
        <end position="80"/>
    </location>
</feature>
<keyword evidence="1 4" id="KW-0479">Metal-binding</keyword>
<protein>
    <submittedName>
        <fullName evidence="7">Zinc finger matrin-type protein 5</fullName>
    </submittedName>
</protein>
<dbReference type="Gene3D" id="3.30.160.60">
    <property type="entry name" value="Classic Zinc Finger"/>
    <property type="match status" value="1"/>
</dbReference>
<reference evidence="7" key="2">
    <citation type="journal article" date="2023" name="BMC Genomics">
        <title>Pest status, molecular evolution, and epigenetic factors derived from the genome assembly of Frankliniella fusca, a thysanopteran phytovirus vector.</title>
        <authorList>
            <person name="Catto M.A."/>
            <person name="Labadie P.E."/>
            <person name="Jacobson A.L."/>
            <person name="Kennedy G.G."/>
            <person name="Srinivasan R."/>
            <person name="Hunt B.G."/>
        </authorList>
    </citation>
    <scope>NUCLEOTIDE SEQUENCE</scope>
    <source>
        <strain evidence="7">PL_HMW_Pooled</strain>
    </source>
</reference>
<dbReference type="Proteomes" id="UP001219518">
    <property type="component" value="Unassembled WGS sequence"/>
</dbReference>
<dbReference type="PROSITE" id="PS50103">
    <property type="entry name" value="ZF_C3H1"/>
    <property type="match status" value="1"/>
</dbReference>
<evidence type="ECO:0000313" key="7">
    <source>
        <dbReference type="EMBL" id="KAK3923686.1"/>
    </source>
</evidence>
<dbReference type="GO" id="GO:0005689">
    <property type="term" value="C:U12-type spliceosomal complex"/>
    <property type="evidence" value="ECO:0007669"/>
    <property type="project" value="TreeGrafter"/>
</dbReference>
<feature type="region of interest" description="Disordered" evidence="5">
    <location>
        <begin position="89"/>
        <end position="112"/>
    </location>
</feature>
<keyword evidence="3 4" id="KW-0862">Zinc</keyword>
<evidence type="ECO:0000256" key="1">
    <source>
        <dbReference type="ARBA" id="ARBA00022723"/>
    </source>
</evidence>
<evidence type="ECO:0000256" key="2">
    <source>
        <dbReference type="ARBA" id="ARBA00022771"/>
    </source>
</evidence>
<dbReference type="InterPro" id="IPR013085">
    <property type="entry name" value="U1-CZ_Znf_C2H2"/>
</dbReference>
<dbReference type="GO" id="GO:0008270">
    <property type="term" value="F:zinc ion binding"/>
    <property type="evidence" value="ECO:0007669"/>
    <property type="project" value="UniProtKB-KW"/>
</dbReference>
<dbReference type="SUPFAM" id="SSF57667">
    <property type="entry name" value="beta-beta-alpha zinc fingers"/>
    <property type="match status" value="1"/>
</dbReference>
<feature type="compositionally biased region" description="Basic and acidic residues" evidence="5">
    <location>
        <begin position="89"/>
        <end position="104"/>
    </location>
</feature>
<dbReference type="AlphaFoldDB" id="A0AAE1HN29"/>
<dbReference type="PANTHER" id="PTHR16465:SF0">
    <property type="entry name" value="ZINC FINGER MATRIN-TYPE PROTEIN 5"/>
    <property type="match status" value="1"/>
</dbReference>
<evidence type="ECO:0000259" key="6">
    <source>
        <dbReference type="PROSITE" id="PS50103"/>
    </source>
</evidence>
<evidence type="ECO:0000256" key="5">
    <source>
        <dbReference type="SAM" id="MobiDB-lite"/>
    </source>
</evidence>
<sequence>MGKIRYYCEYCDRSFLDDLKARKKHLSSTQHARMRKLYYLPYRTAKEVYEEEKIKDPCRKFMTQNFCQFAENCKYSHYNAHQLDILRQQAEEESRRSTDSHSSESVDIALSKMSSPEQVEEWLLAWKTRQEGEALKPAKPALQAVSKAWSSNLPHALQDWGSDLPPSLQPWSLFNLSNIHVEDWG</sequence>
<reference evidence="7" key="1">
    <citation type="submission" date="2021-07" db="EMBL/GenBank/DDBJ databases">
        <authorList>
            <person name="Catto M.A."/>
            <person name="Jacobson A."/>
            <person name="Kennedy G."/>
            <person name="Labadie P."/>
            <person name="Hunt B.G."/>
            <person name="Srinivasan R."/>
        </authorList>
    </citation>
    <scope>NUCLEOTIDE SEQUENCE</scope>
    <source>
        <strain evidence="7">PL_HMW_Pooled</strain>
        <tissue evidence="7">Head</tissue>
    </source>
</reference>
<comment type="caution">
    <text evidence="7">The sequence shown here is derived from an EMBL/GenBank/DDBJ whole genome shotgun (WGS) entry which is preliminary data.</text>
</comment>
<dbReference type="SMART" id="SM00451">
    <property type="entry name" value="ZnF_U1"/>
    <property type="match status" value="1"/>
</dbReference>
<keyword evidence="2 4" id="KW-0863">Zinc-finger</keyword>
<dbReference type="GO" id="GO:0003676">
    <property type="term" value="F:nucleic acid binding"/>
    <property type="evidence" value="ECO:0007669"/>
    <property type="project" value="InterPro"/>
</dbReference>
<dbReference type="InterPro" id="IPR000571">
    <property type="entry name" value="Znf_CCCH"/>
</dbReference>
<accession>A0AAE1HN29</accession>
<dbReference type="SUPFAM" id="SSF90229">
    <property type="entry name" value="CCCH zinc finger"/>
    <property type="match status" value="1"/>
</dbReference>
<dbReference type="PANTHER" id="PTHR16465">
    <property type="entry name" value="NUCLEASE-RELATED"/>
    <property type="match status" value="1"/>
</dbReference>
<proteinExistence type="predicted"/>